<dbReference type="EMBL" id="CP058601">
    <property type="protein sequence ID" value="QLG47415.1"/>
    <property type="molecule type" value="Genomic_DNA"/>
</dbReference>
<evidence type="ECO:0000256" key="6">
    <source>
        <dbReference type="ARBA" id="ARBA00022801"/>
    </source>
</evidence>
<dbReference type="GO" id="GO:0031176">
    <property type="term" value="F:endo-1,4-beta-xylanase activity"/>
    <property type="evidence" value="ECO:0007669"/>
    <property type="project" value="UniProtKB-EC"/>
</dbReference>
<dbReference type="GeneID" id="56031709"/>
<evidence type="ECO:0000256" key="4">
    <source>
        <dbReference type="ARBA" id="ARBA00022651"/>
    </source>
</evidence>
<dbReference type="RefSeq" id="WP_179259158.1">
    <property type="nucleotide sequence ID" value="NZ_CP058601.1"/>
</dbReference>
<dbReference type="PRINTS" id="PR00134">
    <property type="entry name" value="GLHYDRLASE10"/>
</dbReference>
<dbReference type="EC" id="3.2.1.8" evidence="3"/>
<evidence type="ECO:0000256" key="5">
    <source>
        <dbReference type="ARBA" id="ARBA00022729"/>
    </source>
</evidence>
<protein>
    <recommendedName>
        <fullName evidence="3">endo-1,4-beta-xylanase</fullName>
        <ecNumber evidence="3">3.2.1.8</ecNumber>
    </recommendedName>
</protein>
<evidence type="ECO:0000256" key="9">
    <source>
        <dbReference type="ARBA" id="ARBA00023326"/>
    </source>
</evidence>
<dbReference type="PANTHER" id="PTHR31490">
    <property type="entry name" value="GLYCOSYL HYDROLASE"/>
    <property type="match status" value="1"/>
</dbReference>
<sequence length="471" mass="53394">MTDDRSGSAGCDAADAKSTFDGEASRLSRRKALGTLVAGAGGVGGYAVYRNRSDDGQQDVELSMPREDEIDERIETNRTAELTVTVLDEGEDPVADATVDVSMVGHEFGFGTAVDAAYLVDETDDDDRYRTVIQDLFNKVVLENHHKWGFWDVPAERDRAEAATEWLLEQGLEMRGHTCLWQKRDQGAIPDDVVEAMDDGDGEYIETQAESHIRDIVGYYEDVPGFTEWDVLNEQIEEHEMTSVIDPDSPPTRTPVTAEWFQLAAEADPDAQLYINEYSILAGDETKHKDEFEALIEYLLEREAPLEGLGFQCHHWSPDQRRTPTQLLETIDRFADRVSSIQIHEYDTWGDEWSESMEAKYFYTFLKTVFSHPAVEGFLMWGFWDELHWHGNAPLFRSDWSKKPAYDVYTDLVFDEWWTDVQGRTGDDGIFRTTAVLGEYEISATVGNATTSTTLTLEEPTDRTATIRLQI</sequence>
<dbReference type="SUPFAM" id="SSF51445">
    <property type="entry name" value="(Trans)glycosidases"/>
    <property type="match status" value="1"/>
</dbReference>
<evidence type="ECO:0000256" key="2">
    <source>
        <dbReference type="ARBA" id="ARBA00007495"/>
    </source>
</evidence>
<dbReference type="InterPro" id="IPR017853">
    <property type="entry name" value="GH"/>
</dbReference>
<dbReference type="PANTHER" id="PTHR31490:SF88">
    <property type="entry name" value="BETA-XYLANASE"/>
    <property type="match status" value="1"/>
</dbReference>
<reference evidence="12 13" key="1">
    <citation type="submission" date="2020-07" db="EMBL/GenBank/DDBJ databases">
        <authorList>
            <person name="Cui H."/>
        </authorList>
    </citation>
    <scope>NUCLEOTIDE SEQUENCE [LARGE SCALE GENOMIC DNA]</scope>
    <source>
        <strain evidence="12 13">YPL8</strain>
    </source>
</reference>
<feature type="compositionally biased region" description="Basic and acidic residues" evidence="10">
    <location>
        <begin position="14"/>
        <end position="25"/>
    </location>
</feature>
<feature type="region of interest" description="Disordered" evidence="10">
    <location>
        <begin position="1"/>
        <end position="25"/>
    </location>
</feature>
<dbReference type="GO" id="GO:0045493">
    <property type="term" value="P:xylan catabolic process"/>
    <property type="evidence" value="ECO:0007669"/>
    <property type="project" value="UniProtKB-KW"/>
</dbReference>
<accession>A0A7D5H4J0</accession>
<dbReference type="SMART" id="SM00633">
    <property type="entry name" value="Glyco_10"/>
    <property type="match status" value="1"/>
</dbReference>
<keyword evidence="4" id="KW-0858">Xylan degradation</keyword>
<name>A0A7D5H4J0_9EURY</name>
<evidence type="ECO:0000259" key="11">
    <source>
        <dbReference type="PROSITE" id="PS51760"/>
    </source>
</evidence>
<keyword evidence="13" id="KW-1185">Reference proteome</keyword>
<keyword evidence="7" id="KW-0119">Carbohydrate metabolism</keyword>
<keyword evidence="5" id="KW-0732">Signal</keyword>
<dbReference type="Proteomes" id="UP000509241">
    <property type="component" value="Chromosome"/>
</dbReference>
<dbReference type="InterPro" id="IPR044846">
    <property type="entry name" value="GH10"/>
</dbReference>
<evidence type="ECO:0000313" key="12">
    <source>
        <dbReference type="EMBL" id="QLG47415.1"/>
    </source>
</evidence>
<evidence type="ECO:0000256" key="8">
    <source>
        <dbReference type="ARBA" id="ARBA00023295"/>
    </source>
</evidence>
<evidence type="ECO:0000256" key="1">
    <source>
        <dbReference type="ARBA" id="ARBA00000681"/>
    </source>
</evidence>
<dbReference type="InterPro" id="IPR001000">
    <property type="entry name" value="GH10_dom"/>
</dbReference>
<feature type="domain" description="GH10" evidence="11">
    <location>
        <begin position="113"/>
        <end position="412"/>
    </location>
</feature>
<keyword evidence="9" id="KW-0624">Polysaccharide degradation</keyword>
<gene>
    <name evidence="12" type="ORF">HYG82_00420</name>
</gene>
<keyword evidence="8" id="KW-0326">Glycosidase</keyword>
<keyword evidence="6" id="KW-0378">Hydrolase</keyword>
<dbReference type="OrthoDB" id="117332at2157"/>
<evidence type="ECO:0000256" key="3">
    <source>
        <dbReference type="ARBA" id="ARBA00012590"/>
    </source>
</evidence>
<dbReference type="KEGG" id="haly:HYG82_00420"/>
<evidence type="ECO:0000313" key="13">
    <source>
        <dbReference type="Proteomes" id="UP000509241"/>
    </source>
</evidence>
<organism evidence="12 13">
    <name type="scientific">Natrinema halophilum</name>
    <dbReference type="NCBI Taxonomy" id="1699371"/>
    <lineage>
        <taxon>Archaea</taxon>
        <taxon>Methanobacteriati</taxon>
        <taxon>Methanobacteriota</taxon>
        <taxon>Stenosarchaea group</taxon>
        <taxon>Halobacteria</taxon>
        <taxon>Halobacteriales</taxon>
        <taxon>Natrialbaceae</taxon>
        <taxon>Natrinema</taxon>
    </lineage>
</organism>
<comment type="catalytic activity">
    <reaction evidence="1">
        <text>Endohydrolysis of (1-&gt;4)-beta-D-xylosidic linkages in xylans.</text>
        <dbReference type="EC" id="3.2.1.8"/>
    </reaction>
</comment>
<dbReference type="Pfam" id="PF00331">
    <property type="entry name" value="Glyco_hydro_10"/>
    <property type="match status" value="1"/>
</dbReference>
<evidence type="ECO:0000256" key="7">
    <source>
        <dbReference type="ARBA" id="ARBA00023277"/>
    </source>
</evidence>
<proteinExistence type="inferred from homology"/>
<dbReference type="Gene3D" id="3.20.20.80">
    <property type="entry name" value="Glycosidases"/>
    <property type="match status" value="1"/>
</dbReference>
<dbReference type="PROSITE" id="PS51760">
    <property type="entry name" value="GH10_2"/>
    <property type="match status" value="1"/>
</dbReference>
<evidence type="ECO:0000256" key="10">
    <source>
        <dbReference type="SAM" id="MobiDB-lite"/>
    </source>
</evidence>
<comment type="similarity">
    <text evidence="2">Belongs to the glycosyl hydrolase 10 (cellulase F) family.</text>
</comment>
<dbReference type="AlphaFoldDB" id="A0A7D5H4J0"/>